<reference evidence="2 3" key="1">
    <citation type="submission" date="2020-06" db="EMBL/GenBank/DDBJ databases">
        <title>Sulfitobacter algicola sp. nov., isolated from green algae.</title>
        <authorList>
            <person name="Wang C."/>
        </authorList>
    </citation>
    <scope>NUCLEOTIDE SEQUENCE [LARGE SCALE GENOMIC DNA]</scope>
    <source>
        <strain evidence="2 3">1151</strain>
    </source>
</reference>
<evidence type="ECO:0000256" key="1">
    <source>
        <dbReference type="SAM" id="MobiDB-lite"/>
    </source>
</evidence>
<dbReference type="Gene3D" id="2.180.10.10">
    <property type="entry name" value="RHS repeat-associated core"/>
    <property type="match status" value="1"/>
</dbReference>
<evidence type="ECO:0000313" key="2">
    <source>
        <dbReference type="EMBL" id="NSX56924.1"/>
    </source>
</evidence>
<dbReference type="InterPro" id="IPR050708">
    <property type="entry name" value="T6SS_VgrG/RHS"/>
</dbReference>
<name>A0ABX2IVH4_9RHOB</name>
<proteinExistence type="predicted"/>
<dbReference type="EMBL" id="JABUFE010000024">
    <property type="protein sequence ID" value="NSX56924.1"/>
    <property type="molecule type" value="Genomic_DNA"/>
</dbReference>
<dbReference type="PANTHER" id="PTHR32305">
    <property type="match status" value="1"/>
</dbReference>
<dbReference type="InterPro" id="IPR022385">
    <property type="entry name" value="Rhs_assc_core"/>
</dbReference>
<dbReference type="PANTHER" id="PTHR32305:SF15">
    <property type="entry name" value="PROTEIN RHSA-RELATED"/>
    <property type="match status" value="1"/>
</dbReference>
<sequence length="304" mass="33257">MDFRDGALTKRWLHGPKVDEPLAYEDYTSTTAPGSGSVFELFRNRLGSILTAVVLSTGTVAADYEYDSFGQRELAAGSVEQRYGFTGREHDAETGLIYYRARHYDPALGQFLQRDPIGFAAGDLNLYADVWNDPYNWTDPSGLYSATLDWRKVTAGVVVLGFGACLGTEHCIDNIMNLPSGNNSLDGAIVTINQSTMTLMAKILAAILNATNDDESDESWRETGDPPPSGHNRPPKDPEDPKYPPIPWWPGHDDPMNDPDNWIETSETADDYLPGSSGGDRVLPDSPIGKGIVILARLLQIFGG</sequence>
<protein>
    <recommendedName>
        <fullName evidence="4">RHS repeat-associated core domain-containing protein</fullName>
    </recommendedName>
</protein>
<feature type="region of interest" description="Disordered" evidence="1">
    <location>
        <begin position="214"/>
        <end position="283"/>
    </location>
</feature>
<dbReference type="Proteomes" id="UP000777935">
    <property type="component" value="Unassembled WGS sequence"/>
</dbReference>
<evidence type="ECO:0008006" key="4">
    <source>
        <dbReference type="Google" id="ProtNLM"/>
    </source>
</evidence>
<accession>A0ABX2IVH4</accession>
<evidence type="ECO:0000313" key="3">
    <source>
        <dbReference type="Proteomes" id="UP000777935"/>
    </source>
</evidence>
<organism evidence="2 3">
    <name type="scientific">Parasulfitobacter algicola</name>
    <dbReference type="NCBI Taxonomy" id="2614809"/>
    <lineage>
        <taxon>Bacteria</taxon>
        <taxon>Pseudomonadati</taxon>
        <taxon>Pseudomonadota</taxon>
        <taxon>Alphaproteobacteria</taxon>
        <taxon>Rhodobacterales</taxon>
        <taxon>Roseobacteraceae</taxon>
        <taxon>Parasulfitobacter</taxon>
    </lineage>
</organism>
<dbReference type="NCBIfam" id="TIGR03696">
    <property type="entry name" value="Rhs_assc_core"/>
    <property type="match status" value="1"/>
</dbReference>
<keyword evidence="3" id="KW-1185">Reference proteome</keyword>
<gene>
    <name evidence="2" type="ORF">HRQ87_19265</name>
</gene>
<comment type="caution">
    <text evidence="2">The sequence shown here is derived from an EMBL/GenBank/DDBJ whole genome shotgun (WGS) entry which is preliminary data.</text>
</comment>